<dbReference type="InterPro" id="IPR032098">
    <property type="entry name" value="Acyltransf_C"/>
</dbReference>
<reference evidence="6" key="1">
    <citation type="submission" date="2015-12" db="EMBL/GenBank/DDBJ databases">
        <title>De novo transcriptome assembly of four potential Pierce s Disease insect vectors from Arizona vineyards.</title>
        <authorList>
            <person name="Tassone E.E."/>
        </authorList>
    </citation>
    <scope>NUCLEOTIDE SEQUENCE</scope>
</reference>
<feature type="domain" description="Phospholipid/glycerol acyltransferase" evidence="5">
    <location>
        <begin position="129"/>
        <end position="245"/>
    </location>
</feature>
<dbReference type="PANTHER" id="PTHR10983">
    <property type="entry name" value="1-ACYLGLYCEROL-3-PHOSPHATE ACYLTRANSFERASE-RELATED"/>
    <property type="match status" value="1"/>
</dbReference>
<dbReference type="GO" id="GO:0036149">
    <property type="term" value="P:phosphatidylinositol acyl-chain remodeling"/>
    <property type="evidence" value="ECO:0007669"/>
    <property type="project" value="TreeGrafter"/>
</dbReference>
<dbReference type="Pfam" id="PF16076">
    <property type="entry name" value="Acyltransf_C"/>
    <property type="match status" value="1"/>
</dbReference>
<organism evidence="6">
    <name type="scientific">Clastoptera arizonana</name>
    <name type="common">Arizona spittle bug</name>
    <dbReference type="NCBI Taxonomy" id="38151"/>
    <lineage>
        <taxon>Eukaryota</taxon>
        <taxon>Metazoa</taxon>
        <taxon>Ecdysozoa</taxon>
        <taxon>Arthropoda</taxon>
        <taxon>Hexapoda</taxon>
        <taxon>Insecta</taxon>
        <taxon>Pterygota</taxon>
        <taxon>Neoptera</taxon>
        <taxon>Paraneoptera</taxon>
        <taxon>Hemiptera</taxon>
        <taxon>Auchenorrhyncha</taxon>
        <taxon>Cercopoidea</taxon>
        <taxon>Clastopteridae</taxon>
        <taxon>Clastoptera</taxon>
    </lineage>
</organism>
<keyword evidence="4" id="KW-1133">Transmembrane helix</keyword>
<evidence type="ECO:0000256" key="2">
    <source>
        <dbReference type="ARBA" id="ARBA00022679"/>
    </source>
</evidence>
<evidence type="ECO:0000256" key="1">
    <source>
        <dbReference type="ARBA" id="ARBA00008655"/>
    </source>
</evidence>
<dbReference type="EMBL" id="GEDC01030417">
    <property type="protein sequence ID" value="JAS06881.1"/>
    <property type="molecule type" value="Transcribed_RNA"/>
</dbReference>
<feature type="transmembrane region" description="Helical" evidence="4">
    <location>
        <begin position="381"/>
        <end position="405"/>
    </location>
</feature>
<proteinExistence type="inferred from homology"/>
<keyword evidence="3" id="KW-0012">Acyltransferase</keyword>
<accession>A0A1B6C044</accession>
<gene>
    <name evidence="6" type="ORF">g.36076</name>
</gene>
<dbReference type="PANTHER" id="PTHR10983:SF2">
    <property type="entry name" value="ACYL-COA:LYSOPHOSPHATIDYLGLYCEROL ACYLTRANSFERASE 1"/>
    <property type="match status" value="1"/>
</dbReference>
<evidence type="ECO:0000256" key="3">
    <source>
        <dbReference type="ARBA" id="ARBA00023315"/>
    </source>
</evidence>
<dbReference type="GO" id="GO:0005783">
    <property type="term" value="C:endoplasmic reticulum"/>
    <property type="evidence" value="ECO:0007669"/>
    <property type="project" value="TreeGrafter"/>
</dbReference>
<dbReference type="SUPFAM" id="SSF69593">
    <property type="entry name" value="Glycerol-3-phosphate (1)-acyltransferase"/>
    <property type="match status" value="1"/>
</dbReference>
<feature type="transmembrane region" description="Helical" evidence="4">
    <location>
        <begin position="96"/>
        <end position="115"/>
    </location>
</feature>
<dbReference type="SMART" id="SM00563">
    <property type="entry name" value="PlsC"/>
    <property type="match status" value="1"/>
</dbReference>
<protein>
    <recommendedName>
        <fullName evidence="5">Phospholipid/glycerol acyltransferase domain-containing protein</fullName>
    </recommendedName>
</protein>
<keyword evidence="4" id="KW-0812">Transmembrane</keyword>
<evidence type="ECO:0000313" key="6">
    <source>
        <dbReference type="EMBL" id="JAS06881.1"/>
    </source>
</evidence>
<feature type="transmembrane region" description="Helical" evidence="4">
    <location>
        <begin position="56"/>
        <end position="76"/>
    </location>
</feature>
<dbReference type="InterPro" id="IPR002123">
    <property type="entry name" value="Plipid/glycerol_acylTrfase"/>
</dbReference>
<evidence type="ECO:0000259" key="5">
    <source>
        <dbReference type="SMART" id="SM00563"/>
    </source>
</evidence>
<dbReference type="GO" id="GO:0016746">
    <property type="term" value="F:acyltransferase activity"/>
    <property type="evidence" value="ECO:0007669"/>
    <property type="project" value="UniProtKB-KW"/>
</dbReference>
<sequence length="406" mass="47147">MTNMSSDEEEILILDSTQLIMNNLTDTQETPNRCICSCLLTIVLSFYSICRTILRILFVITNNLYCIPTYCVWMLIFTPLKRYHPDLYWRIEGTFFHWLLAMVSMWSWSAGYDIVEVGDDIRLCLEDRTLVIANHQSTADVPMLMATFNPKFGVLPQIMWIMDRVFKFTNFGIVSILHKDFFILSGKDCREDAVQKLKKHLQDSYIPLRRKLMVLFPEGGFLRKRREASKRYALKNNLPVLNNVSLPRLGAMQAIIDVMGANKEVAKLNSANNISGGDIAGAELTWILDITIAYPDGKPLDLPTIITGWRKPCQTFLFYRLYPSRQVPTQSEEMSKWLFTRWEEKERILSTFYSTGEIPVNDYCSSSIPAQTIKQDPVRFLLIHMFFITSSYIHFRLFTFLYTLMC</sequence>
<dbReference type="Pfam" id="PF01553">
    <property type="entry name" value="Acyltransferase"/>
    <property type="match status" value="1"/>
</dbReference>
<dbReference type="AlphaFoldDB" id="A0A1B6C044"/>
<evidence type="ECO:0000256" key="4">
    <source>
        <dbReference type="SAM" id="Phobius"/>
    </source>
</evidence>
<keyword evidence="4" id="KW-0472">Membrane</keyword>
<name>A0A1B6C044_9HEMI</name>
<keyword evidence="2" id="KW-0808">Transferase</keyword>
<comment type="similarity">
    <text evidence="1">Belongs to the 1-acyl-sn-glycerol-3-phosphate acyltransferase family.</text>
</comment>
<dbReference type="CDD" id="cd07990">
    <property type="entry name" value="LPLAT_LCLAT1-like"/>
    <property type="match status" value="1"/>
</dbReference>